<keyword evidence="2" id="KW-0614">Plasmid</keyword>
<name>A0A9E7CYA3_9HYPH</name>
<dbReference type="AlphaFoldDB" id="A0A9E7CYA3"/>
<dbReference type="GO" id="GO:0016616">
    <property type="term" value="F:oxidoreductase activity, acting on the CH-OH group of donors, NAD or NADP as acceptor"/>
    <property type="evidence" value="ECO:0007669"/>
    <property type="project" value="InterPro"/>
</dbReference>
<evidence type="ECO:0000313" key="2">
    <source>
        <dbReference type="EMBL" id="UOK73314.1"/>
    </source>
</evidence>
<proteinExistence type="predicted"/>
<protein>
    <submittedName>
        <fullName evidence="2">3-hydroxyacyl-CoA dehydrogenase family protein</fullName>
    </submittedName>
</protein>
<organism evidence="2 3">
    <name type="scientific">Ancylobacter polymorphus</name>
    <dbReference type="NCBI Taxonomy" id="223390"/>
    <lineage>
        <taxon>Bacteria</taxon>
        <taxon>Pseudomonadati</taxon>
        <taxon>Pseudomonadota</taxon>
        <taxon>Alphaproteobacteria</taxon>
        <taxon>Hyphomicrobiales</taxon>
        <taxon>Xanthobacteraceae</taxon>
        <taxon>Ancylobacter</taxon>
    </lineage>
</organism>
<dbReference type="Gene3D" id="1.10.1040.50">
    <property type="match status" value="1"/>
</dbReference>
<dbReference type="EMBL" id="CP083240">
    <property type="protein sequence ID" value="UOK73314.1"/>
    <property type="molecule type" value="Genomic_DNA"/>
</dbReference>
<dbReference type="InterPro" id="IPR008927">
    <property type="entry name" value="6-PGluconate_DH-like_C_sf"/>
</dbReference>
<dbReference type="RefSeq" id="WP_244450994.1">
    <property type="nucleotide sequence ID" value="NZ_CP083240.1"/>
</dbReference>
<dbReference type="GO" id="GO:0006631">
    <property type="term" value="P:fatty acid metabolic process"/>
    <property type="evidence" value="ECO:0007669"/>
    <property type="project" value="InterPro"/>
</dbReference>
<dbReference type="InterPro" id="IPR006108">
    <property type="entry name" value="3HC_DH_C"/>
</dbReference>
<feature type="domain" description="3-hydroxyacyl-CoA dehydrogenase C-terminal" evidence="1">
    <location>
        <begin position="134"/>
        <end position="206"/>
    </location>
</feature>
<dbReference type="Pfam" id="PF00725">
    <property type="entry name" value="3HCDH"/>
    <property type="match status" value="1"/>
</dbReference>
<evidence type="ECO:0000259" key="1">
    <source>
        <dbReference type="Pfam" id="PF00725"/>
    </source>
</evidence>
<reference evidence="2" key="1">
    <citation type="submission" date="2021-09" db="EMBL/GenBank/DDBJ databases">
        <title>Network and meta-omics reveal the key degrader and cooperation patterns in an efficient 1,4-dioxane-degrading microbial community.</title>
        <authorList>
            <person name="Dai C."/>
        </authorList>
    </citation>
    <scope>NUCLEOTIDE SEQUENCE</scope>
    <source>
        <strain evidence="2">ZM13</strain>
        <plasmid evidence="2">pA</plasmid>
    </source>
</reference>
<evidence type="ECO:0000313" key="3">
    <source>
        <dbReference type="Proteomes" id="UP000831684"/>
    </source>
</evidence>
<dbReference type="SUPFAM" id="SSF48179">
    <property type="entry name" value="6-phosphogluconate dehydrogenase C-terminal domain-like"/>
    <property type="match status" value="1"/>
</dbReference>
<accession>A0A9E7CYA3</accession>
<dbReference type="PANTHER" id="PTHR48075">
    <property type="entry name" value="3-HYDROXYACYL-COA DEHYDROGENASE FAMILY PROTEIN"/>
    <property type="match status" value="1"/>
</dbReference>
<dbReference type="KEGG" id="apol:K9D25_21965"/>
<dbReference type="PANTHER" id="PTHR48075:SF5">
    <property type="entry name" value="3-HYDROXYBUTYRYL-COA DEHYDROGENASE"/>
    <property type="match status" value="1"/>
</dbReference>
<gene>
    <name evidence="2" type="ORF">K9D25_21965</name>
</gene>
<sequence>MSKLSFRLVTSGESRSFPQGDAFHALADGTSGTVVLVGADLNEKAVNEAAGDASLIFVELDTQCLGEITGERMGLEGGKIVGFSRFRLGAGAPSQLIELVVQPHTDRAAKEAAVALFEAAGFTVSVCADRPGRIVDRLVRPYFNAVLNRIDDGLAGAADIDRAVTLGLGFKRGPVAWLEETGLDDHARVCNALTEAYADPFYRPARRARVAARRRSANDPD</sequence>
<geneLocation type="plasmid" evidence="2 3">
    <name>pA</name>
</geneLocation>
<dbReference type="Proteomes" id="UP000831684">
    <property type="component" value="Plasmid pA"/>
</dbReference>